<evidence type="ECO:0008006" key="4">
    <source>
        <dbReference type="Google" id="ProtNLM"/>
    </source>
</evidence>
<feature type="transmembrane region" description="Helical" evidence="1">
    <location>
        <begin position="219"/>
        <end position="236"/>
    </location>
</feature>
<gene>
    <name evidence="2" type="ordered locus">Bcell_2927</name>
</gene>
<accession>E6TXW5</accession>
<evidence type="ECO:0000313" key="2">
    <source>
        <dbReference type="EMBL" id="ADU31178.1"/>
    </source>
</evidence>
<keyword evidence="3" id="KW-1185">Reference proteome</keyword>
<evidence type="ECO:0000256" key="1">
    <source>
        <dbReference type="SAM" id="Phobius"/>
    </source>
</evidence>
<dbReference type="Pfam" id="PF14256">
    <property type="entry name" value="YwiC"/>
    <property type="match status" value="1"/>
</dbReference>
<feature type="transmembrane region" description="Helical" evidence="1">
    <location>
        <begin position="87"/>
        <end position="104"/>
    </location>
</feature>
<reference evidence="2" key="1">
    <citation type="submission" date="2010-12" db="EMBL/GenBank/DDBJ databases">
        <title>Complete sequence of Bacillus cellulosilyticus DSM 2522.</title>
        <authorList>
            <consortium name="US DOE Joint Genome Institute"/>
            <person name="Lucas S."/>
            <person name="Copeland A."/>
            <person name="Lapidus A."/>
            <person name="Cheng J.-F."/>
            <person name="Bruce D."/>
            <person name="Goodwin L."/>
            <person name="Pitluck S."/>
            <person name="Chertkov O."/>
            <person name="Detter J.C."/>
            <person name="Han C."/>
            <person name="Tapia R."/>
            <person name="Land M."/>
            <person name="Hauser L."/>
            <person name="Jeffries C."/>
            <person name="Kyrpides N."/>
            <person name="Ivanova N."/>
            <person name="Mikhailova N."/>
            <person name="Brumm P."/>
            <person name="Mead D."/>
            <person name="Woyke T."/>
        </authorList>
    </citation>
    <scope>NUCLEOTIDE SEQUENCE [LARGE SCALE GENOMIC DNA]</scope>
    <source>
        <strain evidence="2">DSM 2522</strain>
    </source>
</reference>
<name>E6TXW5_EVAC2</name>
<feature type="transmembrane region" description="Helical" evidence="1">
    <location>
        <begin position="180"/>
        <end position="207"/>
    </location>
</feature>
<dbReference type="OrthoDB" id="2380563at2"/>
<feature type="transmembrane region" description="Helical" evidence="1">
    <location>
        <begin position="141"/>
        <end position="159"/>
    </location>
</feature>
<dbReference type="KEGG" id="bco:Bcell_2927"/>
<dbReference type="eggNOG" id="ENOG502ZBRV">
    <property type="taxonomic scope" value="Bacteria"/>
</dbReference>
<dbReference type="InterPro" id="IPR025576">
    <property type="entry name" value="YwiC"/>
</dbReference>
<keyword evidence="1" id="KW-1133">Transmembrane helix</keyword>
<dbReference type="AlphaFoldDB" id="E6TXW5"/>
<protein>
    <recommendedName>
        <fullName evidence="4">YwiC-like family protein</fullName>
    </recommendedName>
</protein>
<dbReference type="EMBL" id="CP002394">
    <property type="protein sequence ID" value="ADU31178.1"/>
    <property type="molecule type" value="Genomic_DNA"/>
</dbReference>
<organism evidence="2 3">
    <name type="scientific">Evansella cellulosilytica (strain ATCC 21833 / DSM 2522 / FERM P-1141 / JCM 9156 / N-4)</name>
    <name type="common">Bacillus cellulosilyticus</name>
    <dbReference type="NCBI Taxonomy" id="649639"/>
    <lineage>
        <taxon>Bacteria</taxon>
        <taxon>Bacillati</taxon>
        <taxon>Bacillota</taxon>
        <taxon>Bacilli</taxon>
        <taxon>Bacillales</taxon>
        <taxon>Bacillaceae</taxon>
        <taxon>Evansella</taxon>
    </lineage>
</organism>
<feature type="transmembrane region" description="Helical" evidence="1">
    <location>
        <begin position="116"/>
        <end position="135"/>
    </location>
</feature>
<sequence>MKWYIPREHGAWAMLIVPYWIGAITSGFQWGHLLFFLGVFSFYFAQSPLLTYIRNTKKSDVWPSFIVYMIIGGMFTVPYVIIYPHILFIGSVIIALFACNVYFAKTKRERWFINDLIAIVALSSLLPIAHIISGNVLQGHVFTYLFLTVLYFTSSVFHVKSLIREKNNRLFHKWSFAYHIAIVIITIYLQYYLIAIVFIITFLKAIAFPKQLLKKPMNIGIVEIINSLLFFIFIILHHI</sequence>
<dbReference type="RefSeq" id="WP_013489509.1">
    <property type="nucleotide sequence ID" value="NC_014829.1"/>
</dbReference>
<proteinExistence type="predicted"/>
<keyword evidence="1" id="KW-0472">Membrane</keyword>
<dbReference type="HOGENOM" id="CLU_064238_2_0_9"/>
<evidence type="ECO:0000313" key="3">
    <source>
        <dbReference type="Proteomes" id="UP000001401"/>
    </source>
</evidence>
<feature type="transmembrane region" description="Helical" evidence="1">
    <location>
        <begin position="65"/>
        <end position="81"/>
    </location>
</feature>
<keyword evidence="1" id="KW-0812">Transmembrane</keyword>
<dbReference type="Proteomes" id="UP000001401">
    <property type="component" value="Chromosome"/>
</dbReference>
<dbReference type="STRING" id="649639.Bcell_2927"/>